<feature type="domain" description="Cation efflux protein transmembrane" evidence="7">
    <location>
        <begin position="35"/>
        <end position="245"/>
    </location>
</feature>
<name>A0A1H9PYU6_9PSEU</name>
<evidence type="ECO:0000256" key="4">
    <source>
        <dbReference type="ARBA" id="ARBA00022989"/>
    </source>
</evidence>
<feature type="transmembrane region" description="Helical" evidence="6">
    <location>
        <begin position="33"/>
        <end position="55"/>
    </location>
</feature>
<evidence type="ECO:0000256" key="3">
    <source>
        <dbReference type="ARBA" id="ARBA00022692"/>
    </source>
</evidence>
<proteinExistence type="predicted"/>
<gene>
    <name evidence="8" type="ORF">SAMN05216195_105460</name>
</gene>
<evidence type="ECO:0000256" key="2">
    <source>
        <dbReference type="ARBA" id="ARBA00022448"/>
    </source>
</evidence>
<evidence type="ECO:0000259" key="7">
    <source>
        <dbReference type="Pfam" id="PF01545"/>
    </source>
</evidence>
<dbReference type="InterPro" id="IPR040177">
    <property type="entry name" value="SLC30A9"/>
</dbReference>
<dbReference type="GO" id="GO:0008324">
    <property type="term" value="F:monoatomic cation transmembrane transporter activity"/>
    <property type="evidence" value="ECO:0007669"/>
    <property type="project" value="InterPro"/>
</dbReference>
<dbReference type="Pfam" id="PF01545">
    <property type="entry name" value="Cation_efflux"/>
    <property type="match status" value="1"/>
</dbReference>
<keyword evidence="9" id="KW-1185">Reference proteome</keyword>
<organism evidence="8 9">
    <name type="scientific">Lentzea flaviverrucosa</name>
    <dbReference type="NCBI Taxonomy" id="200379"/>
    <lineage>
        <taxon>Bacteria</taxon>
        <taxon>Bacillati</taxon>
        <taxon>Actinomycetota</taxon>
        <taxon>Actinomycetes</taxon>
        <taxon>Pseudonocardiales</taxon>
        <taxon>Pseudonocardiaceae</taxon>
        <taxon>Lentzea</taxon>
    </lineage>
</organism>
<dbReference type="AlphaFoldDB" id="A0A1H9PYU6"/>
<dbReference type="SUPFAM" id="SSF160240">
    <property type="entry name" value="Cation efflux protein cytoplasmic domain-like"/>
    <property type="match status" value="1"/>
</dbReference>
<dbReference type="SUPFAM" id="SSF161111">
    <property type="entry name" value="Cation efflux protein transmembrane domain-like"/>
    <property type="match status" value="1"/>
</dbReference>
<protein>
    <submittedName>
        <fullName evidence="8">Cation diffusion facilitator family transporter</fullName>
    </submittedName>
</protein>
<dbReference type="GO" id="GO:0016020">
    <property type="term" value="C:membrane"/>
    <property type="evidence" value="ECO:0007669"/>
    <property type="project" value="UniProtKB-SubCell"/>
</dbReference>
<feature type="transmembrane region" description="Helical" evidence="6">
    <location>
        <begin position="221"/>
        <end position="238"/>
    </location>
</feature>
<evidence type="ECO:0000256" key="6">
    <source>
        <dbReference type="SAM" id="Phobius"/>
    </source>
</evidence>
<comment type="subcellular location">
    <subcellularLocation>
        <location evidence="1">Membrane</location>
        <topology evidence="1">Multi-pass membrane protein</topology>
    </subcellularLocation>
</comment>
<evidence type="ECO:0000256" key="5">
    <source>
        <dbReference type="ARBA" id="ARBA00023136"/>
    </source>
</evidence>
<evidence type="ECO:0000313" key="9">
    <source>
        <dbReference type="Proteomes" id="UP000199028"/>
    </source>
</evidence>
<dbReference type="NCBIfam" id="TIGR01297">
    <property type="entry name" value="CDF"/>
    <property type="match status" value="1"/>
</dbReference>
<feature type="transmembrane region" description="Helical" evidence="6">
    <location>
        <begin position="142"/>
        <end position="160"/>
    </location>
</feature>
<keyword evidence="3 6" id="KW-0812">Transmembrane</keyword>
<feature type="transmembrane region" description="Helical" evidence="6">
    <location>
        <begin position="189"/>
        <end position="209"/>
    </location>
</feature>
<dbReference type="InterPro" id="IPR058533">
    <property type="entry name" value="Cation_efflux_TM"/>
</dbReference>
<reference evidence="9" key="1">
    <citation type="submission" date="2016-10" db="EMBL/GenBank/DDBJ databases">
        <authorList>
            <person name="Varghese N."/>
            <person name="Submissions S."/>
        </authorList>
    </citation>
    <scope>NUCLEOTIDE SEQUENCE [LARGE SCALE GENOMIC DNA]</scope>
    <source>
        <strain evidence="9">CGMCC 4.578</strain>
    </source>
</reference>
<dbReference type="InterPro" id="IPR002524">
    <property type="entry name" value="Cation_efflux"/>
</dbReference>
<dbReference type="GO" id="GO:0006829">
    <property type="term" value="P:zinc ion transport"/>
    <property type="evidence" value="ECO:0007669"/>
    <property type="project" value="InterPro"/>
</dbReference>
<dbReference type="PANTHER" id="PTHR13414:SF9">
    <property type="entry name" value="PROTON-COUPLED ZINC ANTIPORTER SLC30A9, MITOCHONDRIAL"/>
    <property type="match status" value="1"/>
</dbReference>
<dbReference type="InterPro" id="IPR036837">
    <property type="entry name" value="Cation_efflux_CTD_sf"/>
</dbReference>
<accession>A0A1H9PYU6</accession>
<keyword evidence="5 6" id="KW-0472">Membrane</keyword>
<dbReference type="InterPro" id="IPR027469">
    <property type="entry name" value="Cation_efflux_TMD_sf"/>
</dbReference>
<feature type="transmembrane region" description="Helical" evidence="6">
    <location>
        <begin position="102"/>
        <end position="122"/>
    </location>
</feature>
<dbReference type="Proteomes" id="UP000199028">
    <property type="component" value="Unassembled WGS sequence"/>
</dbReference>
<dbReference type="PANTHER" id="PTHR13414">
    <property type="entry name" value="HUEL-CATION TRANSPORTER"/>
    <property type="match status" value="1"/>
</dbReference>
<evidence type="ECO:0000256" key="1">
    <source>
        <dbReference type="ARBA" id="ARBA00004141"/>
    </source>
</evidence>
<evidence type="ECO:0000313" key="8">
    <source>
        <dbReference type="EMBL" id="SER52929.1"/>
    </source>
</evidence>
<dbReference type="EMBL" id="FOFT01000005">
    <property type="protein sequence ID" value="SER52929.1"/>
    <property type="molecule type" value="Genomic_DNA"/>
</dbReference>
<keyword evidence="4 6" id="KW-1133">Transmembrane helix</keyword>
<dbReference type="Gene3D" id="1.20.1510.10">
    <property type="entry name" value="Cation efflux protein transmembrane domain"/>
    <property type="match status" value="1"/>
</dbReference>
<keyword evidence="2" id="KW-0813">Transport</keyword>
<sequence length="346" mass="37887">MSLECSSERVLRAVRPRLIDMSEKPQSSGESNLTVVLALLVNLAIAVMKAVAGVLTGSAAILSEAAHSVADTFTEALLLTALRRSDRPADRRHPFGYGKERYFWSLLAAVSIFASGAMFAFYEGFRTVFGEPEEQTRPLVGYVVLGLAFVLESISWTQAFRQVRSESAAHGRGFWDFLRVSDDPTVKTVFLEDSAALIGLVLAFAGLGLHQLTGSSVWDGVASLAIGVLLATVAYVLARTNRGLLIGQQADPVVVKAIWRRLSEVPEVDAVVDVLTMSIGTDRVLLCARLDFDDALTAHQLEDACVRISSELRTQFTDLDEIFLEPVPRTDPDLRRRVLERYGDLS</sequence>